<feature type="compositionally biased region" description="Basic residues" evidence="1">
    <location>
        <begin position="645"/>
        <end position="661"/>
    </location>
</feature>
<reference evidence="3 4" key="1">
    <citation type="journal article" date="2018" name="Mol. Biol. Evol.">
        <title>Broad Genomic Sampling Reveals a Smut Pathogenic Ancestry of the Fungal Clade Ustilaginomycotina.</title>
        <authorList>
            <person name="Kijpornyongpan T."/>
            <person name="Mondo S.J."/>
            <person name="Barry K."/>
            <person name="Sandor L."/>
            <person name="Lee J."/>
            <person name="Lipzen A."/>
            <person name="Pangilinan J."/>
            <person name="LaButti K."/>
            <person name="Hainaut M."/>
            <person name="Henrissat B."/>
            <person name="Grigoriev I.V."/>
            <person name="Spatafora J.W."/>
            <person name="Aime M.C."/>
        </authorList>
    </citation>
    <scope>NUCLEOTIDE SEQUENCE [LARGE SCALE GENOMIC DNA]</scope>
    <source>
        <strain evidence="3 4">MCA 4186</strain>
    </source>
</reference>
<feature type="region of interest" description="Disordered" evidence="1">
    <location>
        <begin position="627"/>
        <end position="661"/>
    </location>
</feature>
<name>A0A316ZCI9_9BASI</name>
<feature type="compositionally biased region" description="Low complexity" evidence="1">
    <location>
        <begin position="627"/>
        <end position="640"/>
    </location>
</feature>
<evidence type="ECO:0000313" key="4">
    <source>
        <dbReference type="Proteomes" id="UP000245946"/>
    </source>
</evidence>
<accession>A0A316ZCI9</accession>
<organism evidence="3 4">
    <name type="scientific">Tilletiopsis washingtonensis</name>
    <dbReference type="NCBI Taxonomy" id="58919"/>
    <lineage>
        <taxon>Eukaryota</taxon>
        <taxon>Fungi</taxon>
        <taxon>Dikarya</taxon>
        <taxon>Basidiomycota</taxon>
        <taxon>Ustilaginomycotina</taxon>
        <taxon>Exobasidiomycetes</taxon>
        <taxon>Entylomatales</taxon>
        <taxon>Entylomatales incertae sedis</taxon>
        <taxon>Tilletiopsis</taxon>
    </lineage>
</organism>
<dbReference type="AlphaFoldDB" id="A0A316ZCI9"/>
<dbReference type="GeneID" id="37271564"/>
<evidence type="ECO:0000256" key="2">
    <source>
        <dbReference type="SAM" id="SignalP"/>
    </source>
</evidence>
<feature type="chain" id="PRO_5016277548" evidence="2">
    <location>
        <begin position="18"/>
        <end position="661"/>
    </location>
</feature>
<feature type="signal peptide" evidence="2">
    <location>
        <begin position="1"/>
        <end position="17"/>
    </location>
</feature>
<dbReference type="EMBL" id="KZ819288">
    <property type="protein sequence ID" value="PWN99497.1"/>
    <property type="molecule type" value="Genomic_DNA"/>
</dbReference>
<evidence type="ECO:0000313" key="3">
    <source>
        <dbReference type="EMBL" id="PWN99497.1"/>
    </source>
</evidence>
<keyword evidence="2" id="KW-0732">Signal</keyword>
<evidence type="ECO:0000256" key="1">
    <source>
        <dbReference type="SAM" id="MobiDB-lite"/>
    </source>
</evidence>
<dbReference type="Proteomes" id="UP000245946">
    <property type="component" value="Unassembled WGS sequence"/>
</dbReference>
<dbReference type="RefSeq" id="XP_025599776.1">
    <property type="nucleotide sequence ID" value="XM_025744020.1"/>
</dbReference>
<keyword evidence="4" id="KW-1185">Reference proteome</keyword>
<protein>
    <submittedName>
        <fullName evidence="3">Uncharacterized protein</fullName>
    </submittedName>
</protein>
<gene>
    <name evidence="3" type="ORF">FA09DRAFT_337616</name>
</gene>
<proteinExistence type="predicted"/>
<sequence length="661" mass="70275">MISRGVLALALASVASAAGDVYNQTVTLATPGDNSAGSLDGSYNGTVDGVGYVSSDYDITWGPNLATGSVEVGNPSDEDNPIGFSTNINYTGSQLYGIVGGLLDATHTNAAELLITADTNHVLTTPSQDNDFFERVTAFIENNVTTDGIHGINSVGGAQFQNSDFQTAVMGGKYDFNSNGTYSSNWGFALDDLFATNWYLSASNAGELNISLDVWYGKLDCSNSTESDSGYGDTITTYTCVYDGKGHTSDPASWVTAKNGGVQPGGPSRRGVPAQSRGLLDSVNLNSVVGNLYGDNKQGALSGASQLGKVQDLLAFRRDLLMEQRNIKKRQVDLQSTIDSVTSELSNLEEGVGGFKKRALLDSLNGVTGQLSALTGQAPNFGGFKAKKLQQQKKRQDGGIVLDSYPELQEIAGELISLDGSSPLSSYSELSELLSELAYLDQQDPIGEQRKRDDSTDNSLLGQLPTLYETAVELQAYDQSTGSTDTQPSQLKKRQDDGVLSQYGLLDALYNQLESLDGSTPLSAYADVSEFYNELIYLGSQAPIGLDSQRKRQDDGSSTPQSLLEQLPLLNEVYYELAQYDQSTGGQQASQQNLNSLGAVPGTDSLSSLGDTNSLSALTDTDSLSALTDSDSLSALTDSLGGSPLKKRRHPGSKRRPLNLA</sequence>